<dbReference type="AlphaFoldDB" id="A0AAN9TNX5"/>
<dbReference type="FunFam" id="3.30.160.60:FF:000085">
    <property type="entry name" value="Snail zinc finger protein"/>
    <property type="match status" value="1"/>
</dbReference>
<keyword evidence="6" id="KW-0238">DNA-binding</keyword>
<dbReference type="FunFam" id="3.30.160.60:FF:000942">
    <property type="entry name" value="Snail zinc finger protein"/>
    <property type="match status" value="1"/>
</dbReference>
<dbReference type="GO" id="GO:0007417">
    <property type="term" value="P:central nervous system development"/>
    <property type="evidence" value="ECO:0007669"/>
    <property type="project" value="UniProtKB-ARBA"/>
</dbReference>
<evidence type="ECO:0000256" key="10">
    <source>
        <dbReference type="SAM" id="MobiDB-lite"/>
    </source>
</evidence>
<dbReference type="GO" id="GO:0055059">
    <property type="term" value="P:asymmetric neuroblast division"/>
    <property type="evidence" value="ECO:0007669"/>
    <property type="project" value="UniProtKB-ARBA"/>
</dbReference>
<comment type="caution">
    <text evidence="12">The sequence shown here is derived from an EMBL/GenBank/DDBJ whole genome shotgun (WGS) entry which is preliminary data.</text>
</comment>
<evidence type="ECO:0000256" key="4">
    <source>
        <dbReference type="ARBA" id="ARBA00022771"/>
    </source>
</evidence>
<evidence type="ECO:0000256" key="5">
    <source>
        <dbReference type="ARBA" id="ARBA00022833"/>
    </source>
</evidence>
<evidence type="ECO:0000259" key="11">
    <source>
        <dbReference type="PROSITE" id="PS50157"/>
    </source>
</evidence>
<dbReference type="InterPro" id="IPR036236">
    <property type="entry name" value="Znf_C2H2_sf"/>
</dbReference>
<dbReference type="PANTHER" id="PTHR24388:SF54">
    <property type="entry name" value="PROTEIN ESCARGOT"/>
    <property type="match status" value="1"/>
</dbReference>
<reference evidence="12 13" key="1">
    <citation type="submission" date="2024-03" db="EMBL/GenBank/DDBJ databases">
        <title>Adaptation during the transition from Ophiocordyceps entomopathogen to insect associate is accompanied by gene loss and intensified selection.</title>
        <authorList>
            <person name="Ward C.M."/>
            <person name="Onetto C.A."/>
            <person name="Borneman A.R."/>
        </authorList>
    </citation>
    <scope>NUCLEOTIDE SEQUENCE [LARGE SCALE GENOMIC DNA]</scope>
    <source>
        <strain evidence="12">AWRI1</strain>
        <tissue evidence="12">Single Adult Female</tissue>
    </source>
</reference>
<keyword evidence="5" id="KW-0862">Zinc</keyword>
<dbReference type="PROSITE" id="PS00028">
    <property type="entry name" value="ZINC_FINGER_C2H2_1"/>
    <property type="match status" value="4"/>
</dbReference>
<dbReference type="FunFam" id="3.30.160.60:FF:000207">
    <property type="entry name" value="zinc finger protein SNAI2"/>
    <property type="match status" value="1"/>
</dbReference>
<evidence type="ECO:0000256" key="1">
    <source>
        <dbReference type="ARBA" id="ARBA00004123"/>
    </source>
</evidence>
<dbReference type="Proteomes" id="UP001367676">
    <property type="component" value="Unassembled WGS sequence"/>
</dbReference>
<dbReference type="GO" id="GO:2000177">
    <property type="term" value="P:regulation of neural precursor cell proliferation"/>
    <property type="evidence" value="ECO:0007669"/>
    <property type="project" value="UniProtKB-ARBA"/>
</dbReference>
<evidence type="ECO:0000313" key="12">
    <source>
        <dbReference type="EMBL" id="KAK7580627.1"/>
    </source>
</evidence>
<evidence type="ECO:0000256" key="6">
    <source>
        <dbReference type="ARBA" id="ARBA00023125"/>
    </source>
</evidence>
<feature type="domain" description="C2H2-type" evidence="11">
    <location>
        <begin position="356"/>
        <end position="383"/>
    </location>
</feature>
<organism evidence="12 13">
    <name type="scientific">Parthenolecanium corni</name>
    <dbReference type="NCBI Taxonomy" id="536013"/>
    <lineage>
        <taxon>Eukaryota</taxon>
        <taxon>Metazoa</taxon>
        <taxon>Ecdysozoa</taxon>
        <taxon>Arthropoda</taxon>
        <taxon>Hexapoda</taxon>
        <taxon>Insecta</taxon>
        <taxon>Pterygota</taxon>
        <taxon>Neoptera</taxon>
        <taxon>Paraneoptera</taxon>
        <taxon>Hemiptera</taxon>
        <taxon>Sternorrhyncha</taxon>
        <taxon>Coccoidea</taxon>
        <taxon>Coccidae</taxon>
        <taxon>Parthenolecanium</taxon>
    </lineage>
</organism>
<evidence type="ECO:0000256" key="2">
    <source>
        <dbReference type="ARBA" id="ARBA00022723"/>
    </source>
</evidence>
<dbReference type="SUPFAM" id="SSF57667">
    <property type="entry name" value="beta-beta-alpha zinc fingers"/>
    <property type="match status" value="3"/>
</dbReference>
<feature type="domain" description="C2H2-type" evidence="11">
    <location>
        <begin position="295"/>
        <end position="322"/>
    </location>
</feature>
<feature type="domain" description="C2H2-type" evidence="11">
    <location>
        <begin position="384"/>
        <end position="411"/>
    </location>
</feature>
<dbReference type="GO" id="GO:0060562">
    <property type="term" value="P:epithelial tube morphogenesis"/>
    <property type="evidence" value="ECO:0007669"/>
    <property type="project" value="UniProtKB-ARBA"/>
</dbReference>
<keyword evidence="4 9" id="KW-0863">Zinc-finger</keyword>
<feature type="compositionally biased region" description="Low complexity" evidence="10">
    <location>
        <begin position="229"/>
        <end position="247"/>
    </location>
</feature>
<dbReference type="SMART" id="SM00355">
    <property type="entry name" value="ZnF_C2H2"/>
    <property type="match status" value="5"/>
</dbReference>
<dbReference type="GO" id="GO:0008270">
    <property type="term" value="F:zinc ion binding"/>
    <property type="evidence" value="ECO:0007669"/>
    <property type="project" value="UniProtKB-KW"/>
</dbReference>
<evidence type="ECO:0000256" key="7">
    <source>
        <dbReference type="ARBA" id="ARBA00023242"/>
    </source>
</evidence>
<dbReference type="PROSITE" id="PS50157">
    <property type="entry name" value="ZINC_FINGER_C2H2_2"/>
    <property type="match status" value="5"/>
</dbReference>
<sequence>MRVTGDETLTMSRSFLMKKYNYSHCPLKKRPIQFIKEEKFDDKDLSDDNSEPENLSTKPEDLSKSCKTLTPPPAIALISVKKENEEELDAAVHCSPAPERAFGRYQSKSSGPLEPLNLNTAVNTHESPTNPQWPRAVPAHYPPHYIPLNYIYPQHDVLPYYYSSAAAPSASPPRIPEPVSPYANHDPCASPPRHAFTPFRSHVPVIAALPHCNPAEPRLYRPAAQPEHSPLSPTSTTSSNSYPYYLDPSPPPVSPEDLSSPGSVGSLCGDSSGSSVGNASSGATKKKCKDSLQRYKCTYCAKSYSTYSGLSKHQQFHCSVNEDAAAKKKFKCKYCDKEYNSLGALKMHIRTHTLPCKCTQCGKAFSRPWLLQGHIRTHTGEKPFSCPHCNRAFADRSNLRAHLQTHSDVKKYSCPTCSKTFSRMSLLSKHTDGGCPGVAGGVIRVTDDIKSFYLNN</sequence>
<evidence type="ECO:0000256" key="3">
    <source>
        <dbReference type="ARBA" id="ARBA00022737"/>
    </source>
</evidence>
<dbReference type="InterPro" id="IPR050527">
    <property type="entry name" value="Snail/Krueppel_Znf"/>
</dbReference>
<keyword evidence="2" id="KW-0479">Metal-binding</keyword>
<keyword evidence="3" id="KW-0677">Repeat</keyword>
<dbReference type="Gene3D" id="3.30.160.60">
    <property type="entry name" value="Classic Zinc Finger"/>
    <property type="match status" value="4"/>
</dbReference>
<dbReference type="GO" id="GO:0005634">
    <property type="term" value="C:nucleus"/>
    <property type="evidence" value="ECO:0007669"/>
    <property type="project" value="UniProtKB-SubCell"/>
</dbReference>
<evidence type="ECO:0000256" key="8">
    <source>
        <dbReference type="ARBA" id="ARBA00037948"/>
    </source>
</evidence>
<feature type="domain" description="C2H2-type" evidence="11">
    <location>
        <begin position="330"/>
        <end position="353"/>
    </location>
</feature>
<dbReference type="EMBL" id="JBBCAQ010000034">
    <property type="protein sequence ID" value="KAK7580627.1"/>
    <property type="molecule type" value="Genomic_DNA"/>
</dbReference>
<feature type="domain" description="C2H2-type" evidence="11">
    <location>
        <begin position="412"/>
        <end position="430"/>
    </location>
</feature>
<name>A0AAN9TNX5_9HEMI</name>
<feature type="compositionally biased region" description="Low complexity" evidence="10">
    <location>
        <begin position="269"/>
        <end position="282"/>
    </location>
</feature>
<dbReference type="PANTHER" id="PTHR24388">
    <property type="entry name" value="ZINC FINGER PROTEIN"/>
    <property type="match status" value="1"/>
</dbReference>
<keyword evidence="7" id="KW-0539">Nucleus</keyword>
<dbReference type="InterPro" id="IPR013087">
    <property type="entry name" value="Znf_C2H2_type"/>
</dbReference>
<evidence type="ECO:0000313" key="13">
    <source>
        <dbReference type="Proteomes" id="UP001367676"/>
    </source>
</evidence>
<comment type="similarity">
    <text evidence="8">Belongs to the snail C2H2-type zinc-finger protein family.</text>
</comment>
<proteinExistence type="inferred from homology"/>
<dbReference type="Pfam" id="PF00096">
    <property type="entry name" value="zf-C2H2"/>
    <property type="match status" value="5"/>
</dbReference>
<evidence type="ECO:0000256" key="9">
    <source>
        <dbReference type="PROSITE-ProRule" id="PRU00042"/>
    </source>
</evidence>
<keyword evidence="13" id="KW-1185">Reference proteome</keyword>
<protein>
    <recommendedName>
        <fullName evidence="11">C2H2-type domain-containing protein</fullName>
    </recommendedName>
</protein>
<feature type="region of interest" description="Disordered" evidence="10">
    <location>
        <begin position="217"/>
        <end position="284"/>
    </location>
</feature>
<dbReference type="GO" id="GO:0000978">
    <property type="term" value="F:RNA polymerase II cis-regulatory region sequence-specific DNA binding"/>
    <property type="evidence" value="ECO:0007669"/>
    <property type="project" value="TreeGrafter"/>
</dbReference>
<comment type="subcellular location">
    <subcellularLocation>
        <location evidence="1">Nucleus</location>
    </subcellularLocation>
</comment>
<feature type="region of interest" description="Disordered" evidence="10">
    <location>
        <begin position="39"/>
        <end position="66"/>
    </location>
</feature>
<gene>
    <name evidence="12" type="ORF">V9T40_001256</name>
</gene>
<accession>A0AAN9TNX5</accession>
<dbReference type="FunFam" id="3.30.160.60:FF:000860">
    <property type="entry name" value="zinc finger protein SNAI2"/>
    <property type="match status" value="1"/>
</dbReference>
<dbReference type="GO" id="GO:0000981">
    <property type="term" value="F:DNA-binding transcription factor activity, RNA polymerase II-specific"/>
    <property type="evidence" value="ECO:0007669"/>
    <property type="project" value="TreeGrafter"/>
</dbReference>